<keyword evidence="8 10" id="KW-1133">Transmembrane helix</keyword>
<feature type="transmembrane region" description="Helical" evidence="10">
    <location>
        <begin position="377"/>
        <end position="396"/>
    </location>
</feature>
<protein>
    <recommendedName>
        <fullName evidence="10">Alpha-1,3-glucosyltransferase</fullName>
        <ecNumber evidence="10">2.4.1.-</ecNumber>
    </recommendedName>
</protein>
<comment type="similarity">
    <text evidence="3 10">Belongs to the ALG6/ALG8 glucosyltransferase family.</text>
</comment>
<reference evidence="12" key="2">
    <citation type="submission" date="2014-06" db="EMBL/GenBank/DDBJ databases">
        <title>The complete genome of Blastobotrys (Arxula) adeninivorans LS3 - a yeast of biotechnological interest.</title>
        <authorList>
            <person name="Kunze G."/>
            <person name="Gaillardin C."/>
            <person name="Czernicka M."/>
            <person name="Durrens P."/>
            <person name="Martin T."/>
            <person name="Boer E."/>
            <person name="Gabaldon T."/>
            <person name="Cruz J."/>
            <person name="Talla E."/>
            <person name="Marck C."/>
            <person name="Goffeau A."/>
            <person name="Barbe V."/>
            <person name="Baret P."/>
            <person name="Baronian K."/>
            <person name="Beier S."/>
            <person name="Bleykasten C."/>
            <person name="Bode R."/>
            <person name="Casaregola S."/>
            <person name="Despons L."/>
            <person name="Fairhead C."/>
            <person name="Giersberg M."/>
            <person name="Gierski P."/>
            <person name="Hahnel U."/>
            <person name="Hartmann A."/>
            <person name="Jankowska D."/>
            <person name="Jubin C."/>
            <person name="Jung P."/>
            <person name="Lafontaine I."/>
            <person name="Leh-Louis V."/>
            <person name="Lemaire M."/>
            <person name="Marcet-Houben M."/>
            <person name="Mascher M."/>
            <person name="Morel G."/>
            <person name="Richard G.-F."/>
            <person name="Riechen J."/>
            <person name="Sacerdot C."/>
            <person name="Sarkar A."/>
            <person name="Savel G."/>
            <person name="Schacherer J."/>
            <person name="Sherman D."/>
            <person name="Straub M.-L."/>
            <person name="Stein N."/>
            <person name="Thierry A."/>
            <person name="Trautwein-Schult A."/>
            <person name="Westhof E."/>
            <person name="Worch S."/>
            <person name="Dujon B."/>
            <person name="Souciet J.-L."/>
            <person name="Wincker P."/>
            <person name="Scholz U."/>
            <person name="Neuveglise N."/>
        </authorList>
    </citation>
    <scope>NUCLEOTIDE SEQUENCE</scope>
    <source>
        <strain evidence="12">LS3</strain>
    </source>
</reference>
<dbReference type="GO" id="GO:0042281">
    <property type="term" value="F:dolichyl pyrophosphate Man9GlcNAc2 alpha-1,3-glucosyltransferase activity"/>
    <property type="evidence" value="ECO:0007669"/>
    <property type="project" value="TreeGrafter"/>
</dbReference>
<dbReference type="AlphaFoldDB" id="A0A060T3M7"/>
<feature type="transmembrane region" description="Helical" evidence="10">
    <location>
        <begin position="282"/>
        <end position="301"/>
    </location>
</feature>
<evidence type="ECO:0000313" key="12">
    <source>
        <dbReference type="EMBL" id="CDP35568.1"/>
    </source>
</evidence>
<feature type="transmembrane region" description="Helical" evidence="10">
    <location>
        <begin position="352"/>
        <end position="371"/>
    </location>
</feature>
<feature type="transmembrane region" description="Helical" evidence="10">
    <location>
        <begin position="255"/>
        <end position="276"/>
    </location>
</feature>
<feature type="transmembrane region" description="Helical" evidence="10">
    <location>
        <begin position="215"/>
        <end position="234"/>
    </location>
</feature>
<dbReference type="PhylomeDB" id="A0A060T3M7"/>
<comment type="pathway">
    <text evidence="2 10">Protein modification; protein glycosylation.</text>
</comment>
<comment type="subcellular location">
    <subcellularLocation>
        <location evidence="1 10">Endoplasmic reticulum membrane</location>
        <topology evidence="1 10">Multi-pass membrane protein</topology>
    </subcellularLocation>
</comment>
<dbReference type="UniPathway" id="UPA00378"/>
<feature type="region of interest" description="Disordered" evidence="11">
    <location>
        <begin position="1"/>
        <end position="35"/>
    </location>
</feature>
<gene>
    <name evidence="12" type="ORF">GNLVRS02_ARAD1C38544g</name>
</gene>
<evidence type="ECO:0000256" key="11">
    <source>
        <dbReference type="SAM" id="MobiDB-lite"/>
    </source>
</evidence>
<evidence type="ECO:0000256" key="10">
    <source>
        <dbReference type="RuleBase" id="RU363110"/>
    </source>
</evidence>
<feature type="transmembrane region" description="Helical" evidence="10">
    <location>
        <begin position="508"/>
        <end position="527"/>
    </location>
</feature>
<feature type="transmembrane region" description="Helical" evidence="10">
    <location>
        <begin position="159"/>
        <end position="180"/>
    </location>
</feature>
<evidence type="ECO:0000256" key="6">
    <source>
        <dbReference type="ARBA" id="ARBA00022692"/>
    </source>
</evidence>
<evidence type="ECO:0000256" key="1">
    <source>
        <dbReference type="ARBA" id="ARBA00004477"/>
    </source>
</evidence>
<feature type="transmembrane region" description="Helical" evidence="10">
    <location>
        <begin position="473"/>
        <end position="492"/>
    </location>
</feature>
<evidence type="ECO:0000256" key="3">
    <source>
        <dbReference type="ARBA" id="ARBA00008715"/>
    </source>
</evidence>
<proteinExistence type="inferred from homology"/>
<organism evidence="12">
    <name type="scientific">Blastobotrys adeninivorans</name>
    <name type="common">Yeast</name>
    <name type="synonym">Arxula adeninivorans</name>
    <dbReference type="NCBI Taxonomy" id="409370"/>
    <lineage>
        <taxon>Eukaryota</taxon>
        <taxon>Fungi</taxon>
        <taxon>Dikarya</taxon>
        <taxon>Ascomycota</taxon>
        <taxon>Saccharomycotina</taxon>
        <taxon>Dipodascomycetes</taxon>
        <taxon>Dipodascales</taxon>
        <taxon>Trichomonascaceae</taxon>
        <taxon>Blastobotrys</taxon>
    </lineage>
</organism>
<keyword evidence="7 10" id="KW-0256">Endoplasmic reticulum</keyword>
<dbReference type="PANTHER" id="PTHR12413:SF1">
    <property type="entry name" value="DOLICHYL PYROPHOSPHATE MAN9GLCNAC2 ALPHA-1,3-GLUCOSYLTRANSFERASE"/>
    <property type="match status" value="1"/>
</dbReference>
<evidence type="ECO:0000256" key="9">
    <source>
        <dbReference type="ARBA" id="ARBA00023136"/>
    </source>
</evidence>
<dbReference type="InterPro" id="IPR004856">
    <property type="entry name" value="Glyco_trans_ALG6/ALG8"/>
</dbReference>
<evidence type="ECO:0000256" key="8">
    <source>
        <dbReference type="ARBA" id="ARBA00022989"/>
    </source>
</evidence>
<evidence type="ECO:0000256" key="4">
    <source>
        <dbReference type="ARBA" id="ARBA00022676"/>
    </source>
</evidence>
<keyword evidence="4 10" id="KW-0328">Glycosyltransferase</keyword>
<keyword evidence="6 10" id="KW-0812">Transmembrane</keyword>
<name>A0A060T3M7_BLAAD</name>
<dbReference type="Pfam" id="PF03155">
    <property type="entry name" value="Alg6_Alg8"/>
    <property type="match status" value="1"/>
</dbReference>
<reference evidence="12" key="1">
    <citation type="submission" date="2014-02" db="EMBL/GenBank/DDBJ databases">
        <authorList>
            <person name="Genoscope - CEA"/>
        </authorList>
    </citation>
    <scope>NUCLEOTIDE SEQUENCE</scope>
    <source>
        <strain evidence="12">LS3</strain>
    </source>
</reference>
<dbReference type="EC" id="2.4.1.-" evidence="10"/>
<evidence type="ECO:0000256" key="2">
    <source>
        <dbReference type="ARBA" id="ARBA00004922"/>
    </source>
</evidence>
<dbReference type="PANTHER" id="PTHR12413">
    <property type="entry name" value="DOLICHYL GLYCOSYLTRANSFERASE"/>
    <property type="match status" value="1"/>
</dbReference>
<feature type="transmembrane region" description="Helical" evidence="10">
    <location>
        <begin position="53"/>
        <end position="73"/>
    </location>
</feature>
<feature type="transmembrane region" description="Helical" evidence="10">
    <location>
        <begin position="443"/>
        <end position="461"/>
    </location>
</feature>
<evidence type="ECO:0000256" key="7">
    <source>
        <dbReference type="ARBA" id="ARBA00022824"/>
    </source>
</evidence>
<dbReference type="GO" id="GO:0005789">
    <property type="term" value="C:endoplasmic reticulum membrane"/>
    <property type="evidence" value="ECO:0007669"/>
    <property type="project" value="UniProtKB-SubCell"/>
</dbReference>
<keyword evidence="9 10" id="KW-0472">Membrane</keyword>
<evidence type="ECO:0000256" key="5">
    <source>
        <dbReference type="ARBA" id="ARBA00022679"/>
    </source>
</evidence>
<keyword evidence="5 10" id="KW-0808">Transferase</keyword>
<sequence length="536" mass="60800">MSSPRPGTPKKKKKAQSEKSPKSLNKIPKITSAPTPLRDTPLGGFLSPFTPSYIQWVARYVVLCFAVILRCAIGLGPYSGFQSEPMHGDFEAQRHWMEITIHLPMSKWYFYDLQWWGLDYPPLTAYHSWFLGKIGSFFNPQWFALDTSRALDDPDLKSYMRATVIASELAIYIPGVIWYVRWYGKNLGLSSIDQSIATAAVLLQPALMLVDHGHFQYNSVMLGLTLMAIVNLSTSPHRRLLASVLFVSAILFKQMALYYAPAIFAYLLGVCVFPSINILRLISIGLVVIASFAIALLPFFYSGGLDQLIQIAIRVFPFERGLWEDKVANIWCTVNTFVKLREIFSLSQLQQLALGATLAAIAPTMGLIFYYPRRHLLPWAFSAIAWAFFLFSFQVHEKSVLVPLMPATMLLASSDPNTVALVTWINNVASFSLWPLLRREGLGLQYAIMVFCWNWLLGNLSPSRISTILPKPLFWKLVVVGSYAAMILLHIGQEYVPAQYYIYRFPDIWVLGNVTLCTGCFGLFWLWTNYKLYTLR</sequence>
<dbReference type="EMBL" id="HG937693">
    <property type="protein sequence ID" value="CDP35568.1"/>
    <property type="molecule type" value="Genomic_DNA"/>
</dbReference>
<accession>A0A060T3M7</accession>